<evidence type="ECO:0000313" key="6">
    <source>
        <dbReference type="EMBL" id="MCF2948969.1"/>
    </source>
</evidence>
<sequence>MTTYNSVLRLRSKQLLQSTRAFKARGFKVKRCEFCLIPQTECICSQRPKISSQCAFCLLMYKDEYYKPSNTGRIIADVIPDNHAFLWHRVTPEPAFLNLLQHPDYAPIVVFPHEYAQPEKCIDSPLDLPAVQKGKTPLFIMLDGTWREAKKMFKSPSLAKLPVLGIQPQSTSNYRLREAAQDHQLCTAEVAIEILRLANDHLAANALAKYFEVFREAYIVGKPHLK</sequence>
<dbReference type="PANTHER" id="PTHR21392:SF1">
    <property type="entry name" value="TRNA-URIDINE AMINOCARBOXYPROPYLTRANSFERASE"/>
    <property type="match status" value="1"/>
</dbReference>
<keyword evidence="2" id="KW-0808">Transferase</keyword>
<keyword evidence="3" id="KW-0949">S-adenosyl-L-methionine</keyword>
<dbReference type="RefSeq" id="WP_235313008.1">
    <property type="nucleotide sequence ID" value="NZ_JAKGAS010000006.1"/>
</dbReference>
<dbReference type="InterPro" id="IPR039262">
    <property type="entry name" value="DTWD2/TAPT"/>
</dbReference>
<proteinExistence type="predicted"/>
<dbReference type="Pfam" id="PF03942">
    <property type="entry name" value="DTW"/>
    <property type="match status" value="1"/>
</dbReference>
<evidence type="ECO:0000256" key="1">
    <source>
        <dbReference type="ARBA" id="ARBA00012386"/>
    </source>
</evidence>
<dbReference type="Proteomes" id="UP001521137">
    <property type="component" value="Unassembled WGS sequence"/>
</dbReference>
<dbReference type="PANTHER" id="PTHR21392">
    <property type="entry name" value="TRNA-URIDINE AMINOCARBOXYPROPYLTRANSFERASE 2"/>
    <property type="match status" value="1"/>
</dbReference>
<dbReference type="EC" id="2.5.1.25" evidence="1"/>
<comment type="caution">
    <text evidence="6">The sequence shown here is derived from an EMBL/GenBank/DDBJ whole genome shotgun (WGS) entry which is preliminary data.</text>
</comment>
<evidence type="ECO:0000313" key="7">
    <source>
        <dbReference type="Proteomes" id="UP001521137"/>
    </source>
</evidence>
<gene>
    <name evidence="6" type="ORF">L0668_12680</name>
</gene>
<reference evidence="6 7" key="1">
    <citation type="submission" date="2022-01" db="EMBL/GenBank/DDBJ databases">
        <title>Paraglaciecola sp. G1-23.</title>
        <authorList>
            <person name="Jin M.S."/>
            <person name="Han D.M."/>
            <person name="Kim H.M."/>
            <person name="Jeon C.O."/>
        </authorList>
    </citation>
    <scope>NUCLEOTIDE SEQUENCE [LARGE SCALE GENOMIC DNA]</scope>
    <source>
        <strain evidence="6 7">G1-23</strain>
    </source>
</reference>
<evidence type="ECO:0000256" key="3">
    <source>
        <dbReference type="ARBA" id="ARBA00022691"/>
    </source>
</evidence>
<evidence type="ECO:0000256" key="2">
    <source>
        <dbReference type="ARBA" id="ARBA00022679"/>
    </source>
</evidence>
<feature type="domain" description="DTW" evidence="5">
    <location>
        <begin position="28"/>
        <end position="223"/>
    </location>
</feature>
<evidence type="ECO:0000259" key="5">
    <source>
        <dbReference type="SMART" id="SM01144"/>
    </source>
</evidence>
<accession>A0ABS9DAZ2</accession>
<evidence type="ECO:0000256" key="4">
    <source>
        <dbReference type="ARBA" id="ARBA00022694"/>
    </source>
</evidence>
<protein>
    <recommendedName>
        <fullName evidence="1">tRNA-uridine aminocarboxypropyltransferase</fullName>
        <ecNumber evidence="1">2.5.1.25</ecNumber>
    </recommendedName>
</protein>
<keyword evidence="4" id="KW-0819">tRNA processing</keyword>
<dbReference type="InterPro" id="IPR005636">
    <property type="entry name" value="DTW"/>
</dbReference>
<dbReference type="SMART" id="SM01144">
    <property type="entry name" value="DTW"/>
    <property type="match status" value="1"/>
</dbReference>
<organism evidence="6 7">
    <name type="scientific">Paraglaciecola algarum</name>
    <dbReference type="NCBI Taxonomy" id="3050085"/>
    <lineage>
        <taxon>Bacteria</taxon>
        <taxon>Pseudomonadati</taxon>
        <taxon>Pseudomonadota</taxon>
        <taxon>Gammaproteobacteria</taxon>
        <taxon>Alteromonadales</taxon>
        <taxon>Alteromonadaceae</taxon>
        <taxon>Paraglaciecola</taxon>
    </lineage>
</organism>
<keyword evidence="7" id="KW-1185">Reference proteome</keyword>
<name>A0ABS9DAZ2_9ALTE</name>
<dbReference type="EMBL" id="JAKGAS010000006">
    <property type="protein sequence ID" value="MCF2948969.1"/>
    <property type="molecule type" value="Genomic_DNA"/>
</dbReference>